<feature type="domain" description="DDH" evidence="1">
    <location>
        <begin position="27"/>
        <end position="211"/>
    </location>
</feature>
<reference evidence="2 3" key="1">
    <citation type="journal article" date="2016" name="Nat. Commun.">
        <title>Thousands of microbial genomes shed light on interconnected biogeochemical processes in an aquifer system.</title>
        <authorList>
            <person name="Anantharaman K."/>
            <person name="Brown C.T."/>
            <person name="Hug L.A."/>
            <person name="Sharon I."/>
            <person name="Castelle C.J."/>
            <person name="Probst A.J."/>
            <person name="Thomas B.C."/>
            <person name="Singh A."/>
            <person name="Wilkins M.J."/>
            <person name="Karaoz U."/>
            <person name="Brodie E.L."/>
            <person name="Williams K.H."/>
            <person name="Hubbard S.S."/>
            <person name="Banfield J.F."/>
        </authorList>
    </citation>
    <scope>NUCLEOTIDE SEQUENCE [LARGE SCALE GENOMIC DNA]</scope>
</reference>
<dbReference type="InterPro" id="IPR051319">
    <property type="entry name" value="Oligoribo/pAp-PDE_c-di-AMP_PDE"/>
</dbReference>
<comment type="caution">
    <text evidence="2">The sequence shown here is derived from an EMBL/GenBank/DDBJ whole genome shotgun (WGS) entry which is preliminary data.</text>
</comment>
<proteinExistence type="predicted"/>
<dbReference type="InterPro" id="IPR038763">
    <property type="entry name" value="DHH_sf"/>
</dbReference>
<dbReference type="Proteomes" id="UP000177165">
    <property type="component" value="Unassembled WGS sequence"/>
</dbReference>
<name>A0A1G2APL0_9BACT</name>
<protein>
    <recommendedName>
        <fullName evidence="1">DDH domain-containing protein</fullName>
    </recommendedName>
</protein>
<dbReference type="PANTHER" id="PTHR47618">
    <property type="entry name" value="BIFUNCTIONAL OLIGORIBONUCLEASE AND PAP PHOSPHATASE NRNA"/>
    <property type="match status" value="1"/>
</dbReference>
<dbReference type="Pfam" id="PF01368">
    <property type="entry name" value="DHH"/>
    <property type="match status" value="1"/>
</dbReference>
<organism evidence="2 3">
    <name type="scientific">Candidatus Kerfeldbacteria bacterium RIFCSPHIGHO2_02_FULL_42_14</name>
    <dbReference type="NCBI Taxonomy" id="1798540"/>
    <lineage>
        <taxon>Bacteria</taxon>
        <taxon>Candidatus Kerfeldiibacteriota</taxon>
    </lineage>
</organism>
<evidence type="ECO:0000313" key="3">
    <source>
        <dbReference type="Proteomes" id="UP000177165"/>
    </source>
</evidence>
<dbReference type="PANTHER" id="PTHR47618:SF1">
    <property type="entry name" value="BIFUNCTIONAL OLIGORIBONUCLEASE AND PAP PHOSPHATASE NRNA"/>
    <property type="match status" value="1"/>
</dbReference>
<sequence length="378" mass="42933">MARSLEQQFRLLITDKQHILICLPAASPSIDAIVSGIALMSILKKQGKYVKLVSPNFVPQQNFTLFEQHHVSSTVPELRTLVITLNLAHMGFKALHYEVVDDQLSFFITPERPHLEPIETFTSSRMFAFDLIITFDVQDLAQLDHLYQEYSDFFYLTPLVNIDHHPENEHFGAVNLIDITATSNTEILLHVLGRPVQSLDADLATLLLTGIISKTHAFRNRITPRSLAVTSSLVEQGARFSDIVHELYYKKSFTAIKLWGEILQKFSFDPKTRIVSVLIESSDFEKTSSHANDLQGLIEELMMHVPEASSILMVYIQTQGSTALLHVPHYIRLQAHTLFAAYVPYMSGHILKLTLPERNLQQAHEMIITVLRKHLNIS</sequence>
<dbReference type="InterPro" id="IPR001667">
    <property type="entry name" value="DDH_dom"/>
</dbReference>
<evidence type="ECO:0000259" key="1">
    <source>
        <dbReference type="Pfam" id="PF01368"/>
    </source>
</evidence>
<dbReference type="STRING" id="1798540.A3B74_01920"/>
<dbReference type="EMBL" id="MHKB01000015">
    <property type="protein sequence ID" value="OGY78436.1"/>
    <property type="molecule type" value="Genomic_DNA"/>
</dbReference>
<dbReference type="AlphaFoldDB" id="A0A1G2APL0"/>
<evidence type="ECO:0000313" key="2">
    <source>
        <dbReference type="EMBL" id="OGY78436.1"/>
    </source>
</evidence>
<dbReference type="SUPFAM" id="SSF64182">
    <property type="entry name" value="DHH phosphoesterases"/>
    <property type="match status" value="1"/>
</dbReference>
<gene>
    <name evidence="2" type="ORF">A3B74_01920</name>
</gene>
<accession>A0A1G2APL0</accession>
<dbReference type="Gene3D" id="3.90.1640.10">
    <property type="entry name" value="inorganic pyrophosphatase (n-terminal core)"/>
    <property type="match status" value="1"/>
</dbReference>